<protein>
    <submittedName>
        <fullName evidence="2">DUF2889 domain-containing protein</fullName>
    </submittedName>
</protein>
<evidence type="ECO:0000256" key="1">
    <source>
        <dbReference type="SAM" id="MobiDB-lite"/>
    </source>
</evidence>
<sequence length="233" mass="25604">MRDTPAAPSSPNRRLVHRRSLSIEVYAREDGLWDLQAELRDVKTRDLTLSERTRPAGIPVHDMLLIVTIDDALNIVDARSHTLFSPYDTCGDHDDAYRRLIGLNLLRGFRSAVRERLGGVLGCTHLTELTQVLPTAAIQGLAGLTTITLPEPQESAGPPQAFLIPSGGGSASRPRGRLDTERAAGMPFQLNRCHALRLDSPAVAEFYPRWAQQTAPQRTEGTMPAPQVEDETP</sequence>
<dbReference type="InterPro" id="IPR021312">
    <property type="entry name" value="DUF2889"/>
</dbReference>
<dbReference type="Proteomes" id="UP000664800">
    <property type="component" value="Unassembled WGS sequence"/>
</dbReference>
<dbReference type="Pfam" id="PF11136">
    <property type="entry name" value="DUF2889"/>
    <property type="match status" value="1"/>
</dbReference>
<accession>A0A8I1SV88</accession>
<dbReference type="RefSeq" id="WP_276728142.1">
    <property type="nucleotide sequence ID" value="NZ_JAFKMR010000011.1"/>
</dbReference>
<reference evidence="2" key="1">
    <citation type="submission" date="2021-02" db="EMBL/GenBank/DDBJ databases">
        <title>Thiocyanate and organic carbon inputs drive convergent selection for specific autotrophic Afipia and Thiobacillus strains within complex microbiomes.</title>
        <authorList>
            <person name="Huddy R.J."/>
            <person name="Sachdeva R."/>
            <person name="Kadzinga F."/>
            <person name="Kantor R.S."/>
            <person name="Harrison S.T.L."/>
            <person name="Banfield J.F."/>
        </authorList>
    </citation>
    <scope>NUCLEOTIDE SEQUENCE</scope>
    <source>
        <strain evidence="2">SCN18_13_7_16_R3_B_64_19</strain>
    </source>
</reference>
<dbReference type="EMBL" id="JAFKMR010000011">
    <property type="protein sequence ID" value="MBN8743408.1"/>
    <property type="molecule type" value="Genomic_DNA"/>
</dbReference>
<name>A0A8I1SV88_THIA3</name>
<feature type="compositionally biased region" description="Polar residues" evidence="1">
    <location>
        <begin position="211"/>
        <end position="220"/>
    </location>
</feature>
<comment type="caution">
    <text evidence="2">The sequence shown here is derived from an EMBL/GenBank/DDBJ whole genome shotgun (WGS) entry which is preliminary data.</text>
</comment>
<organism evidence="2 3">
    <name type="scientific">Thiomonas arsenitoxydans (strain DSM 22701 / CIP 110005 / 3As)</name>
    <dbReference type="NCBI Taxonomy" id="426114"/>
    <lineage>
        <taxon>Bacteria</taxon>
        <taxon>Pseudomonadati</taxon>
        <taxon>Pseudomonadota</taxon>
        <taxon>Betaproteobacteria</taxon>
        <taxon>Burkholderiales</taxon>
        <taxon>Thiomonas</taxon>
    </lineage>
</organism>
<evidence type="ECO:0000313" key="2">
    <source>
        <dbReference type="EMBL" id="MBN8743408.1"/>
    </source>
</evidence>
<dbReference type="AlphaFoldDB" id="A0A8I1SV88"/>
<evidence type="ECO:0000313" key="3">
    <source>
        <dbReference type="Proteomes" id="UP000664800"/>
    </source>
</evidence>
<proteinExistence type="predicted"/>
<feature type="region of interest" description="Disordered" evidence="1">
    <location>
        <begin position="210"/>
        <end position="233"/>
    </location>
</feature>
<gene>
    <name evidence="2" type="ORF">J0I24_03790</name>
</gene>